<evidence type="ECO:0000259" key="1">
    <source>
        <dbReference type="Pfam" id="PF01425"/>
    </source>
</evidence>
<dbReference type="Gene3D" id="3.90.1300.10">
    <property type="entry name" value="Amidase signature (AS) domain"/>
    <property type="match status" value="1"/>
</dbReference>
<protein>
    <recommendedName>
        <fullName evidence="1">Amidase domain-containing protein</fullName>
    </recommendedName>
</protein>
<organism evidence="2 3">
    <name type="scientific">Geranomyces variabilis</name>
    <dbReference type="NCBI Taxonomy" id="109894"/>
    <lineage>
        <taxon>Eukaryota</taxon>
        <taxon>Fungi</taxon>
        <taxon>Fungi incertae sedis</taxon>
        <taxon>Chytridiomycota</taxon>
        <taxon>Chytridiomycota incertae sedis</taxon>
        <taxon>Chytridiomycetes</taxon>
        <taxon>Spizellomycetales</taxon>
        <taxon>Powellomycetaceae</taxon>
        <taxon>Geranomyces</taxon>
    </lineage>
</organism>
<keyword evidence="3" id="KW-1185">Reference proteome</keyword>
<sequence>MAAAMASFPTTSLSAPSRVALNVTQSTLAPHDYVTACRVRTRAIATLKALYADVDVIATPATAIPPPKVFAGANQWSDYTTSAKSMRYIVMANLCGVPAVTVPAGYTPVE</sequence>
<dbReference type="AlphaFoldDB" id="A0AAD5XQB3"/>
<proteinExistence type="predicted"/>
<reference evidence="2" key="1">
    <citation type="submission" date="2020-05" db="EMBL/GenBank/DDBJ databases">
        <title>Phylogenomic resolution of chytrid fungi.</title>
        <authorList>
            <person name="Stajich J.E."/>
            <person name="Amses K."/>
            <person name="Simmons R."/>
            <person name="Seto K."/>
            <person name="Myers J."/>
            <person name="Bonds A."/>
            <person name="Quandt C.A."/>
            <person name="Barry K."/>
            <person name="Liu P."/>
            <person name="Grigoriev I."/>
            <person name="Longcore J.E."/>
            <person name="James T.Y."/>
        </authorList>
    </citation>
    <scope>NUCLEOTIDE SEQUENCE</scope>
    <source>
        <strain evidence="2">JEL0379</strain>
    </source>
</reference>
<evidence type="ECO:0000313" key="2">
    <source>
        <dbReference type="EMBL" id="KAJ3174815.1"/>
    </source>
</evidence>
<feature type="domain" description="Amidase" evidence="1">
    <location>
        <begin position="16"/>
        <end position="107"/>
    </location>
</feature>
<accession>A0AAD5XQB3</accession>
<gene>
    <name evidence="2" type="ORF">HDU87_006933</name>
</gene>
<dbReference type="Pfam" id="PF01425">
    <property type="entry name" value="Amidase"/>
    <property type="match status" value="1"/>
</dbReference>
<comment type="caution">
    <text evidence="2">The sequence shown here is derived from an EMBL/GenBank/DDBJ whole genome shotgun (WGS) entry which is preliminary data.</text>
</comment>
<dbReference type="SUPFAM" id="SSF75304">
    <property type="entry name" value="Amidase signature (AS) enzymes"/>
    <property type="match status" value="1"/>
</dbReference>
<dbReference type="Proteomes" id="UP001212152">
    <property type="component" value="Unassembled WGS sequence"/>
</dbReference>
<dbReference type="InterPro" id="IPR036928">
    <property type="entry name" value="AS_sf"/>
</dbReference>
<dbReference type="InterPro" id="IPR023631">
    <property type="entry name" value="Amidase_dom"/>
</dbReference>
<name>A0AAD5XQB3_9FUNG</name>
<dbReference type="EMBL" id="JADGJQ010000060">
    <property type="protein sequence ID" value="KAJ3174815.1"/>
    <property type="molecule type" value="Genomic_DNA"/>
</dbReference>
<evidence type="ECO:0000313" key="3">
    <source>
        <dbReference type="Proteomes" id="UP001212152"/>
    </source>
</evidence>